<dbReference type="Gene3D" id="1.25.40.10">
    <property type="entry name" value="Tetratricopeptide repeat domain"/>
    <property type="match status" value="2"/>
</dbReference>
<dbReference type="OrthoDB" id="3261206at2"/>
<keyword evidence="4" id="KW-1185">Reference proteome</keyword>
<dbReference type="Pfam" id="PF24883">
    <property type="entry name" value="NPHP3_N"/>
    <property type="match status" value="1"/>
</dbReference>
<gene>
    <name evidence="3" type="ORF">SAMN04488000_11363</name>
</gene>
<accession>A0A1H9T1Q8</accession>
<keyword evidence="1" id="KW-0677">Repeat</keyword>
<evidence type="ECO:0000259" key="2">
    <source>
        <dbReference type="Pfam" id="PF24883"/>
    </source>
</evidence>
<dbReference type="EMBL" id="FOFV01000013">
    <property type="protein sequence ID" value="SER90573.1"/>
    <property type="molecule type" value="Genomic_DNA"/>
</dbReference>
<dbReference type="InterPro" id="IPR009003">
    <property type="entry name" value="Peptidase_S1_PA"/>
</dbReference>
<evidence type="ECO:0000313" key="3">
    <source>
        <dbReference type="EMBL" id="SER90573.1"/>
    </source>
</evidence>
<dbReference type="Pfam" id="PF13365">
    <property type="entry name" value="Trypsin_2"/>
    <property type="match status" value="1"/>
</dbReference>
<protein>
    <submittedName>
        <fullName evidence="3">Trypsin-like peptidase domain-containing protein</fullName>
    </submittedName>
</protein>
<dbReference type="Gene3D" id="2.40.10.120">
    <property type="match status" value="1"/>
</dbReference>
<dbReference type="InterPro" id="IPR056884">
    <property type="entry name" value="NPHP3-like_N"/>
</dbReference>
<feature type="domain" description="Nephrocystin 3-like N-terminal" evidence="2">
    <location>
        <begin position="265"/>
        <end position="402"/>
    </location>
</feature>
<organism evidence="3 4">
    <name type="scientific">Lentzea albida</name>
    <dbReference type="NCBI Taxonomy" id="65499"/>
    <lineage>
        <taxon>Bacteria</taxon>
        <taxon>Bacillati</taxon>
        <taxon>Actinomycetota</taxon>
        <taxon>Actinomycetes</taxon>
        <taxon>Pseudonocardiales</taxon>
        <taxon>Pseudonocardiaceae</taxon>
        <taxon>Lentzea</taxon>
    </lineage>
</organism>
<dbReference type="RefSeq" id="WP_089921569.1">
    <property type="nucleotide sequence ID" value="NZ_FOFV01000013.1"/>
</dbReference>
<dbReference type="SUPFAM" id="SSF50494">
    <property type="entry name" value="Trypsin-like serine proteases"/>
    <property type="match status" value="1"/>
</dbReference>
<proteinExistence type="predicted"/>
<evidence type="ECO:0000313" key="4">
    <source>
        <dbReference type="Proteomes" id="UP000199503"/>
    </source>
</evidence>
<dbReference type="InterPro" id="IPR011990">
    <property type="entry name" value="TPR-like_helical_dom_sf"/>
</dbReference>
<reference evidence="4" key="1">
    <citation type="submission" date="2016-10" db="EMBL/GenBank/DDBJ databases">
        <authorList>
            <person name="Varghese N."/>
            <person name="Submissions S."/>
        </authorList>
    </citation>
    <scope>NUCLEOTIDE SEQUENCE [LARGE SCALE GENOMIC DNA]</scope>
    <source>
        <strain evidence="4">DSM 44437</strain>
    </source>
</reference>
<evidence type="ECO:0000256" key="1">
    <source>
        <dbReference type="ARBA" id="ARBA00022737"/>
    </source>
</evidence>
<sequence length="1627" mass="175159">MTGAPLDRSRVAELIVTRDGERQRGSGYRVRTDAVLTAAHVVDGASSVRIRFEPDLPGERVVDAVSWWSDPVSDIAVVTIEAEDPVSPVSFGRIENRAAVLAVEAVGFPLWKMRADAAGLKYRDSCHASGTVAVLSNWREGTLEVVVEPAGSSDGDSSPWQGMSGSALWSGGHVVGVIAKHHPGDGLGRLAAARVDLALDRVDPDQGTPLRDVLRVPAPLPGVLPPARSALITNAYQALVAEAAPQHLHDRNWELGELVRFCAGDEPYAWWHAGPWAGKSALLAWFAQHPPDGVDVVSFFVTGRWAGQSDSDAFTEALIDQLAALVGEPPNQALEARARRGHTLRLLNTAAAACAATGRTLLLVVDGLDEDTSRAEGLDRPSIASLLPRRLPRSVRVLVASRPHPELPDDVVGDHPLRTVVPRLLRDSPYAKNLEGEAKRELTTLLAKPGLQRDVLGLITASGGGLTQRDLEELTGRPRYELDALFGGMLGRSVGARAGRDPAERVYLFTHDTLREQAEHKYGTGLAAYREQLDAWAERYRADGWPEHTPVYLFRGHPRLLAALGDTDRMVALAVDRPRHDRMLLLTGADSLALTEIVSAIGLLARAPEPDLLTMLRVAAARTELGARNQGIPAELPGVWARIGHVDRAIALAESFTSEMLRAKALAGIVSALVTRDDLRLVPRLADEAERLARRTGNPLTLHETLATLAMAFAGGAEDEKALRFAAEIHANVPLLGDSYLHDVSLGHLVRVACARGDHDQALAHIAAMSSDYQQSATCEERALVAIRASDDALASRFLRAMTDSYYRSRSLKLLLSEVRHDAQRTLGLLREADEKLREHRLRALGVAAMAAGDDDSAVVYALACNDPDELLADLVEQAVDEGDVTRASRCADEISGPALRAMAWCELATMCAKAGEMERAAGLMASVKALLPDLEKPEDQARVLVGLARIACVTGGTGQVGRLSAQADEQAATIEDPLVRVQTLSAMAAVASLCGDRDRYVGLMDLAEAVAGPVIGQTRDMRPLLDLAHVAADVEDDARARRLVGNVIDEWRSRIRLFGAALSVVAKIGAVDLALRLLEFDEKTEVVHSLLAAAVFAGDRERAHQIMDAAAGRPLLSARQELVELLVQLEEIDLAIVVANSGDRVFDRSQRLIGAAKAAMAFGKDDHARLLITAIGTAYHQNQVLGEIITSLVDEGCYDRAVHYVSAHDDDLRLADLLTECALTACRRGELARARTFLAAVPMKSKRSAGMAALAAAVAASGDSERARALCVEAEEVVRDDVGGGLLDQVHGALVKALDLAGDESRADRHALIPKSGNLRFLALSGMSLAALDRGDVARAQALAADAARIRGRDETWDLQQTIEFLQRTGARETVEQFAAAVEALTRTTTDEFDRPRYCSVLARALATLGRSAQAYALVDEIRGDADKFYALADIARMASASPVGDTARAVLTQLARGVLVNGQELWIEDLVKALVSAGENDLALSLVDGSTESMRKSVALRAVPNVAPDDLRQRHDLTVRCLASAAAIPSPYFRDGVYRNFAAMRDKDGEHAEALRIAQLIDDPAVREETLRDIRLRAVADGRETTGSRKFVADVLATKDWSRALIALGKVDLPVLQRFADEILG</sequence>
<dbReference type="Proteomes" id="UP000199503">
    <property type="component" value="Unassembled WGS sequence"/>
</dbReference>
<name>A0A1H9T1Q8_9PSEU</name>
<dbReference type="STRING" id="65499.SAMN04488000_11363"/>